<feature type="region of interest" description="Disordered" evidence="2">
    <location>
        <begin position="486"/>
        <end position="517"/>
    </location>
</feature>
<keyword evidence="1" id="KW-0175">Coiled coil</keyword>
<dbReference type="EMBL" id="JALLPJ020000514">
    <property type="protein sequence ID" value="KAL3789768.1"/>
    <property type="molecule type" value="Genomic_DNA"/>
</dbReference>
<feature type="region of interest" description="Disordered" evidence="2">
    <location>
        <begin position="254"/>
        <end position="274"/>
    </location>
</feature>
<reference evidence="3 4" key="1">
    <citation type="submission" date="2024-10" db="EMBL/GenBank/DDBJ databases">
        <title>Updated reference genomes for cyclostephanoid diatoms.</title>
        <authorList>
            <person name="Roberts W.R."/>
            <person name="Alverson A.J."/>
        </authorList>
    </citation>
    <scope>NUCLEOTIDE SEQUENCE [LARGE SCALE GENOMIC DNA]</scope>
    <source>
        <strain evidence="3 4">AJA010-31</strain>
    </source>
</reference>
<sequence>MAAMQPPDLGTYRYSKRPFNDNNMNASSNQPSAHDLVSPNLARYLGGASKQRRPGRIIQQRSSNEQQRAFNVIHGHPAGSNTNLNRHNHRTATNEHQIDQRKNAAMKKKPIARRNLVIMYPSKQLASSAEMNITPDESLNMTQLLFSPGATDGKGMVHSIFSPPAYNTKMLRDVGTGVDDLEFSPISHTGSIGQCTDRSYMRGASAKNEVSLLGDHTFADHTCENELEFERDIAINIGPEKENIAPIKQAPAISRNTPKTPAKTPSKNVDDSSIDSLGEFYTPCPKTPGTKSASKFNRMEDEISYESLNTTRESKEYLLSSFGNEEPRENWEKEDRWEQHGEEESSEEEMVFVTPKQGADKRSSGSDSSEEDHFFSPLAHYPNDNDDGSSTNLMMEAKSLLAAVKTQQSLSVIQDESGDDEFFSPLVHHVSSDRATEPMSYEESGFDQFSPIPANNNAREVEEEPVEEGSTYRLINDVKSILAASKPASKENTSVPNATASQPDHRDQSKEEATDSIVAGSQTEHLFAEKSDSPFDFQLTPTPEAVQTQLIANEYSPSFSDTSSPKTQQSQRTPHLHSPSLSSLPPGALTVDFVKNCDSIETLKTILMVLNSSKRGKQLRQPRLVQFVHMRLSKLGYSDDAASRQSSNNDGNVQDESHWQHFQHDSEWNVKLPPRIVGGRRGGKSIAWSDDVKDKAEKSVTSVTLQSSLSFESIIQEKYDVSIINDATGNTSILNTPKVVQITDMPMPTSSPSIHLSYSVAESSLDMNLSESFTLGDESAYWKMNVDNIPEEEEDVALVPNMTLSQREVELSRELEEIREAYEEAKADVKRLTMMVKSIEKNEFSPKDKRCDKRFEKEVEAARLANRALANTLAVSEKDLANAIESRDAKAKECEIVTTQLKESADENAFLSSRVKELEKELESCNSYIDSLYNELHEQSSPSNELHAELEKREGEWLELENRYNATIEQLQAELNAQSKKVSMEMYLAVMKESRRHKMDSAEKQLRIDELTSMVGDLRDEIERIKRSPSKPALKSISSLQNKVRPRHVSPTYQQHGSFDMTSKENLEPTVTKIQNENSSKSARVTIAAIKSSLEARKGSRARRVANTN</sequence>
<feature type="compositionally biased region" description="Polar residues" evidence="2">
    <location>
        <begin position="20"/>
        <end position="32"/>
    </location>
</feature>
<feature type="region of interest" description="Disordered" evidence="2">
    <location>
        <begin position="1"/>
        <end position="35"/>
    </location>
</feature>
<proteinExistence type="predicted"/>
<feature type="compositionally biased region" description="Polar residues" evidence="2">
    <location>
        <begin position="556"/>
        <end position="573"/>
    </location>
</feature>
<feature type="compositionally biased region" description="Polar residues" evidence="2">
    <location>
        <begin position="490"/>
        <end position="502"/>
    </location>
</feature>
<accession>A0ABD3PPS1</accession>
<comment type="caution">
    <text evidence="3">The sequence shown here is derived from an EMBL/GenBank/DDBJ whole genome shotgun (WGS) entry which is preliminary data.</text>
</comment>
<keyword evidence="4" id="KW-1185">Reference proteome</keyword>
<evidence type="ECO:0000256" key="2">
    <source>
        <dbReference type="SAM" id="MobiDB-lite"/>
    </source>
</evidence>
<evidence type="ECO:0000313" key="4">
    <source>
        <dbReference type="Proteomes" id="UP001530400"/>
    </source>
</evidence>
<feature type="coiled-coil region" evidence="1">
    <location>
        <begin position="901"/>
        <end position="935"/>
    </location>
</feature>
<organism evidence="3 4">
    <name type="scientific">Cyclotella atomus</name>
    <dbReference type="NCBI Taxonomy" id="382360"/>
    <lineage>
        <taxon>Eukaryota</taxon>
        <taxon>Sar</taxon>
        <taxon>Stramenopiles</taxon>
        <taxon>Ochrophyta</taxon>
        <taxon>Bacillariophyta</taxon>
        <taxon>Coscinodiscophyceae</taxon>
        <taxon>Thalassiosirophycidae</taxon>
        <taxon>Stephanodiscales</taxon>
        <taxon>Stephanodiscaceae</taxon>
        <taxon>Cyclotella</taxon>
    </lineage>
</organism>
<protein>
    <submittedName>
        <fullName evidence="3">Uncharacterized protein</fullName>
    </submittedName>
</protein>
<feature type="compositionally biased region" description="Polar residues" evidence="2">
    <location>
        <begin position="254"/>
        <end position="267"/>
    </location>
</feature>
<dbReference type="AlphaFoldDB" id="A0ABD3PPS1"/>
<feature type="region of interest" description="Disordered" evidence="2">
    <location>
        <begin position="320"/>
        <end position="389"/>
    </location>
</feature>
<evidence type="ECO:0000313" key="3">
    <source>
        <dbReference type="EMBL" id="KAL3789768.1"/>
    </source>
</evidence>
<dbReference type="Proteomes" id="UP001530400">
    <property type="component" value="Unassembled WGS sequence"/>
</dbReference>
<name>A0ABD3PPS1_9STRA</name>
<evidence type="ECO:0000256" key="1">
    <source>
        <dbReference type="SAM" id="Coils"/>
    </source>
</evidence>
<feature type="compositionally biased region" description="Basic and acidic residues" evidence="2">
    <location>
        <begin position="325"/>
        <end position="343"/>
    </location>
</feature>
<feature type="region of interest" description="Disordered" evidence="2">
    <location>
        <begin position="556"/>
        <end position="583"/>
    </location>
</feature>
<feature type="compositionally biased region" description="Basic and acidic residues" evidence="2">
    <location>
        <begin position="503"/>
        <end position="513"/>
    </location>
</feature>
<feature type="coiled-coil region" evidence="1">
    <location>
        <begin position="801"/>
        <end position="842"/>
    </location>
</feature>
<gene>
    <name evidence="3" type="ORF">ACHAWO_000239</name>
</gene>
<feature type="region of interest" description="Disordered" evidence="2">
    <location>
        <begin position="443"/>
        <end position="470"/>
    </location>
</feature>